<proteinExistence type="predicted"/>
<gene>
    <name evidence="1" type="ORF">FSB75_20650</name>
</gene>
<keyword evidence="2" id="KW-1185">Reference proteome</keyword>
<reference evidence="1 2" key="1">
    <citation type="journal article" date="2015" name="Int. J. Syst. Evol. Microbiol.">
        <title>Flavisolibacter ginsenosidimutans sp. nov., with ginsenoside-converting activity isolated from soil used for cultivating ginseng.</title>
        <authorList>
            <person name="Zhao Y."/>
            <person name="Liu Q."/>
            <person name="Kang M.S."/>
            <person name="Jin F."/>
            <person name="Yu H."/>
            <person name="Im W.T."/>
        </authorList>
    </citation>
    <scope>NUCLEOTIDE SEQUENCE [LARGE SCALE GENOMIC DNA]</scope>
    <source>
        <strain evidence="1 2">Gsoil 636</strain>
    </source>
</reference>
<dbReference type="OrthoDB" id="827255at2"/>
<organism evidence="1 2">
    <name type="scientific">Flavisolibacter ginsenosidimutans</name>
    <dbReference type="NCBI Taxonomy" id="661481"/>
    <lineage>
        <taxon>Bacteria</taxon>
        <taxon>Pseudomonadati</taxon>
        <taxon>Bacteroidota</taxon>
        <taxon>Chitinophagia</taxon>
        <taxon>Chitinophagales</taxon>
        <taxon>Chitinophagaceae</taxon>
        <taxon>Flavisolibacter</taxon>
    </lineage>
</organism>
<evidence type="ECO:0000313" key="2">
    <source>
        <dbReference type="Proteomes" id="UP000321204"/>
    </source>
</evidence>
<evidence type="ECO:0000313" key="1">
    <source>
        <dbReference type="EMBL" id="QEC58211.1"/>
    </source>
</evidence>
<dbReference type="EMBL" id="CP042433">
    <property type="protein sequence ID" value="QEC58211.1"/>
    <property type="molecule type" value="Genomic_DNA"/>
</dbReference>
<dbReference type="AlphaFoldDB" id="A0A5B8UNG8"/>
<accession>A0A5B8UNG8</accession>
<name>A0A5B8UNG8_9BACT</name>
<protein>
    <submittedName>
        <fullName evidence="1">Uncharacterized protein</fullName>
    </submittedName>
</protein>
<dbReference type="KEGG" id="fgg:FSB75_20650"/>
<sequence length="70" mass="8064">MDTIIVKPKNAEQAREVLQVLKQMKVKIEIYPDRTKDEILDSIQRGAKQAADFIKGKIQLRDAQEVLDEL</sequence>
<dbReference type="RefSeq" id="WP_146791334.1">
    <property type="nucleotide sequence ID" value="NZ_BAABIO010000003.1"/>
</dbReference>
<dbReference type="Proteomes" id="UP000321204">
    <property type="component" value="Chromosome"/>
</dbReference>